<evidence type="ECO:0000256" key="1">
    <source>
        <dbReference type="ARBA" id="ARBA00007118"/>
    </source>
</evidence>
<evidence type="ECO:0000259" key="3">
    <source>
        <dbReference type="Pfam" id="PF00881"/>
    </source>
</evidence>
<dbReference type="SUPFAM" id="SSF55469">
    <property type="entry name" value="FMN-dependent nitroreductase-like"/>
    <property type="match status" value="1"/>
</dbReference>
<protein>
    <submittedName>
        <fullName evidence="4">Nitroreductase</fullName>
    </submittedName>
</protein>
<name>A0A8J3N4M5_9CHLR</name>
<dbReference type="PANTHER" id="PTHR43673:SF10">
    <property type="entry name" value="NADH DEHYDROGENASE_NAD(P)H NITROREDUCTASE XCC3605-RELATED"/>
    <property type="match status" value="1"/>
</dbReference>
<evidence type="ECO:0000313" key="4">
    <source>
        <dbReference type="EMBL" id="GHO98199.1"/>
    </source>
</evidence>
<dbReference type="AlphaFoldDB" id="A0A8J3N4M5"/>
<organism evidence="4 5">
    <name type="scientific">Reticulibacter mediterranei</name>
    <dbReference type="NCBI Taxonomy" id="2778369"/>
    <lineage>
        <taxon>Bacteria</taxon>
        <taxon>Bacillati</taxon>
        <taxon>Chloroflexota</taxon>
        <taxon>Ktedonobacteria</taxon>
        <taxon>Ktedonobacterales</taxon>
        <taxon>Reticulibacteraceae</taxon>
        <taxon>Reticulibacter</taxon>
    </lineage>
</organism>
<evidence type="ECO:0000313" key="5">
    <source>
        <dbReference type="Proteomes" id="UP000597444"/>
    </source>
</evidence>
<feature type="domain" description="Nitroreductase" evidence="3">
    <location>
        <begin position="15"/>
        <end position="196"/>
    </location>
</feature>
<dbReference type="Pfam" id="PF00881">
    <property type="entry name" value="Nitroreductase"/>
    <property type="match status" value="1"/>
</dbReference>
<dbReference type="CDD" id="cd02062">
    <property type="entry name" value="Nitro_FMN_reductase"/>
    <property type="match status" value="1"/>
</dbReference>
<proteinExistence type="inferred from homology"/>
<dbReference type="EMBL" id="BNJK01000002">
    <property type="protein sequence ID" value="GHO98199.1"/>
    <property type="molecule type" value="Genomic_DNA"/>
</dbReference>
<gene>
    <name evidence="4" type="ORF">KSF_082470</name>
</gene>
<comment type="similarity">
    <text evidence="1">Belongs to the nitroreductase family.</text>
</comment>
<accession>A0A8J3N4M5</accession>
<dbReference type="GO" id="GO:0016491">
    <property type="term" value="F:oxidoreductase activity"/>
    <property type="evidence" value="ECO:0007669"/>
    <property type="project" value="UniProtKB-KW"/>
</dbReference>
<reference evidence="4" key="1">
    <citation type="submission" date="2020-10" db="EMBL/GenBank/DDBJ databases">
        <title>Taxonomic study of unclassified bacteria belonging to the class Ktedonobacteria.</title>
        <authorList>
            <person name="Yabe S."/>
            <person name="Wang C.M."/>
            <person name="Zheng Y."/>
            <person name="Sakai Y."/>
            <person name="Cavaletti L."/>
            <person name="Monciardini P."/>
            <person name="Donadio S."/>
        </authorList>
    </citation>
    <scope>NUCLEOTIDE SEQUENCE</scope>
    <source>
        <strain evidence="4">ID150040</strain>
    </source>
</reference>
<dbReference type="PANTHER" id="PTHR43673">
    <property type="entry name" value="NAD(P)H NITROREDUCTASE YDGI-RELATED"/>
    <property type="match status" value="1"/>
</dbReference>
<dbReference type="RefSeq" id="WP_220208962.1">
    <property type="nucleotide sequence ID" value="NZ_BNJK01000002.1"/>
</dbReference>
<keyword evidence="5" id="KW-1185">Reference proteome</keyword>
<comment type="caution">
    <text evidence="4">The sequence shown here is derived from an EMBL/GenBank/DDBJ whole genome shotgun (WGS) entry which is preliminary data.</text>
</comment>
<dbReference type="InterPro" id="IPR029479">
    <property type="entry name" value="Nitroreductase"/>
</dbReference>
<evidence type="ECO:0000256" key="2">
    <source>
        <dbReference type="ARBA" id="ARBA00023002"/>
    </source>
</evidence>
<dbReference type="Gene3D" id="3.40.109.10">
    <property type="entry name" value="NADH Oxidase"/>
    <property type="match status" value="1"/>
</dbReference>
<keyword evidence="2" id="KW-0560">Oxidoreductase</keyword>
<dbReference type="Proteomes" id="UP000597444">
    <property type="component" value="Unassembled WGS sequence"/>
</dbReference>
<dbReference type="InterPro" id="IPR000415">
    <property type="entry name" value="Nitroreductase-like"/>
</dbReference>
<sequence>MPTLNLTTDELLSTTRAVRKRLDLTRLVEPEVLRECLELALQAPTPGSSQGWHFLVVTDPDQRAALAALYRKKAYGPGGQEDILKQMISSAADEREAEQLVRTFAPARYLTEHLHEVPVHVIPCIEGRTTDLTGLEEAAFWGGILPAAWSFMLAARSRGLGTVLTSIHLAYEREAAEVLGIPYERITQAGLIPVAYTTGGTQFKPAARKPLETVVHWNRW</sequence>